<comment type="subcellular location">
    <subcellularLocation>
        <location evidence="1">Vacuole membrane</location>
        <topology evidence="1">Multi-pass membrane protein</topology>
    </subcellularLocation>
</comment>
<dbReference type="GO" id="GO:0042626">
    <property type="term" value="F:ATPase-coupled transmembrane transporter activity"/>
    <property type="evidence" value="ECO:0007669"/>
    <property type="project" value="TreeGrafter"/>
</dbReference>
<evidence type="ECO:0000256" key="5">
    <source>
        <dbReference type="ARBA" id="ARBA00022737"/>
    </source>
</evidence>
<keyword evidence="8" id="KW-1133">Transmembrane helix</keyword>
<accession>A0A9W8HUJ4</accession>
<dbReference type="FunFam" id="3.40.50.300:FF:000610">
    <property type="entry name" value="Multidrug resistance-associated ABC transporter"/>
    <property type="match status" value="1"/>
</dbReference>
<evidence type="ECO:0000259" key="10">
    <source>
        <dbReference type="PROSITE" id="PS50893"/>
    </source>
</evidence>
<feature type="domain" description="ABC transporter" evidence="10">
    <location>
        <begin position="50"/>
        <end position="307"/>
    </location>
</feature>
<evidence type="ECO:0000256" key="9">
    <source>
        <dbReference type="ARBA" id="ARBA00023136"/>
    </source>
</evidence>
<keyword evidence="5" id="KW-0677">Repeat</keyword>
<dbReference type="Gene3D" id="3.40.50.300">
    <property type="entry name" value="P-loop containing nucleotide triphosphate hydrolases"/>
    <property type="match status" value="1"/>
</dbReference>
<evidence type="ECO:0000256" key="1">
    <source>
        <dbReference type="ARBA" id="ARBA00004128"/>
    </source>
</evidence>
<keyword evidence="6" id="KW-0547">Nucleotide-binding</keyword>
<dbReference type="Proteomes" id="UP001140094">
    <property type="component" value="Unassembled WGS sequence"/>
</dbReference>
<keyword evidence="7" id="KW-0067">ATP-binding</keyword>
<dbReference type="InterPro" id="IPR027417">
    <property type="entry name" value="P-loop_NTPase"/>
</dbReference>
<dbReference type="Pfam" id="PF00005">
    <property type="entry name" value="ABC_tran"/>
    <property type="match status" value="1"/>
</dbReference>
<dbReference type="GO" id="GO:0005524">
    <property type="term" value="F:ATP binding"/>
    <property type="evidence" value="ECO:0007669"/>
    <property type="project" value="UniProtKB-KW"/>
</dbReference>
<dbReference type="InterPro" id="IPR050173">
    <property type="entry name" value="ABC_transporter_C-like"/>
</dbReference>
<evidence type="ECO:0000256" key="3">
    <source>
        <dbReference type="ARBA" id="ARBA00022448"/>
    </source>
</evidence>
<dbReference type="GO" id="GO:0000329">
    <property type="term" value="C:fungal-type vacuole membrane"/>
    <property type="evidence" value="ECO:0007669"/>
    <property type="project" value="UniProtKB-ARBA"/>
</dbReference>
<dbReference type="AlphaFoldDB" id="A0A9W8HUJ4"/>
<evidence type="ECO:0000256" key="6">
    <source>
        <dbReference type="ARBA" id="ARBA00022741"/>
    </source>
</evidence>
<keyword evidence="12" id="KW-1185">Reference proteome</keyword>
<protein>
    <submittedName>
        <fullName evidence="11">Multidrug resistance-associated protein 1</fullName>
    </submittedName>
</protein>
<comment type="similarity">
    <text evidence="2">Belongs to the ABC transporter superfamily. ABCC family. Conjugate transporter (TC 3.A.1.208) subfamily.</text>
</comment>
<dbReference type="InterPro" id="IPR017871">
    <property type="entry name" value="ABC_transporter-like_CS"/>
</dbReference>
<evidence type="ECO:0000256" key="4">
    <source>
        <dbReference type="ARBA" id="ARBA00022692"/>
    </source>
</evidence>
<dbReference type="InterPro" id="IPR003593">
    <property type="entry name" value="AAA+_ATPase"/>
</dbReference>
<dbReference type="CDD" id="cd03244">
    <property type="entry name" value="ABCC_MRP_domain2"/>
    <property type="match status" value="1"/>
</dbReference>
<gene>
    <name evidence="11" type="primary">ABCC1_2</name>
    <name evidence="11" type="ORF">H4R20_002770</name>
</gene>
<dbReference type="SUPFAM" id="SSF52540">
    <property type="entry name" value="P-loop containing nucleoside triphosphate hydrolases"/>
    <property type="match status" value="1"/>
</dbReference>
<dbReference type="PROSITE" id="PS00211">
    <property type="entry name" value="ABC_TRANSPORTER_1"/>
    <property type="match status" value="1"/>
</dbReference>
<keyword evidence="4" id="KW-0812">Transmembrane</keyword>
<evidence type="ECO:0000313" key="11">
    <source>
        <dbReference type="EMBL" id="KAJ2803749.1"/>
    </source>
</evidence>
<sequence length="312" mass="34635">MVTENTTMGLVQPMLSKFLAYADGLEQEAPHEISTTHLPSQWPTEGKIEIRNYSMQYRPELGMSLKDITVCIRGREKVGVVGRTGAGKSSLIYSLLRIVEPASGTITIDGIDTSTIGLHQLRSCISIVPQDPVLFEGTIRENLDPECKYTDKQIWKAIQTVQIEDILNAPSGTYTPVDNIASKADFIDKAGPWVAGVGLSKWVEPDGRNFSVGQRQLVCLCRAVLWHRRILILDEATANIDSKTDQLMQSIIRSEFKDCTVITIAHRLNTIMDSDRILVLDHGKAVEFDTPEALVKQGGHYAKLIKNTELDS</sequence>
<evidence type="ECO:0000256" key="8">
    <source>
        <dbReference type="ARBA" id="ARBA00022989"/>
    </source>
</evidence>
<dbReference type="PROSITE" id="PS50893">
    <property type="entry name" value="ABC_TRANSPORTER_2"/>
    <property type="match status" value="1"/>
</dbReference>
<reference evidence="11" key="1">
    <citation type="submission" date="2022-07" db="EMBL/GenBank/DDBJ databases">
        <title>Phylogenomic reconstructions and comparative analyses of Kickxellomycotina fungi.</title>
        <authorList>
            <person name="Reynolds N.K."/>
            <person name="Stajich J.E."/>
            <person name="Barry K."/>
            <person name="Grigoriev I.V."/>
            <person name="Crous P."/>
            <person name="Smith M.E."/>
        </authorList>
    </citation>
    <scope>NUCLEOTIDE SEQUENCE</scope>
    <source>
        <strain evidence="11">NRRL 1565</strain>
    </source>
</reference>
<dbReference type="EMBL" id="JANBUO010000488">
    <property type="protein sequence ID" value="KAJ2803749.1"/>
    <property type="molecule type" value="Genomic_DNA"/>
</dbReference>
<dbReference type="InterPro" id="IPR003439">
    <property type="entry name" value="ABC_transporter-like_ATP-bd"/>
</dbReference>
<dbReference type="GO" id="GO:0016887">
    <property type="term" value="F:ATP hydrolysis activity"/>
    <property type="evidence" value="ECO:0007669"/>
    <property type="project" value="InterPro"/>
</dbReference>
<proteinExistence type="inferred from homology"/>
<name>A0A9W8HUJ4_9FUNG</name>
<dbReference type="OrthoDB" id="6500128at2759"/>
<dbReference type="SMART" id="SM00382">
    <property type="entry name" value="AAA"/>
    <property type="match status" value="1"/>
</dbReference>
<keyword evidence="9" id="KW-0472">Membrane</keyword>
<dbReference type="PANTHER" id="PTHR24223">
    <property type="entry name" value="ATP-BINDING CASSETTE SUB-FAMILY C"/>
    <property type="match status" value="1"/>
</dbReference>
<organism evidence="11 12">
    <name type="scientific">Coemansia guatemalensis</name>
    <dbReference type="NCBI Taxonomy" id="2761395"/>
    <lineage>
        <taxon>Eukaryota</taxon>
        <taxon>Fungi</taxon>
        <taxon>Fungi incertae sedis</taxon>
        <taxon>Zoopagomycota</taxon>
        <taxon>Kickxellomycotina</taxon>
        <taxon>Kickxellomycetes</taxon>
        <taxon>Kickxellales</taxon>
        <taxon>Kickxellaceae</taxon>
        <taxon>Coemansia</taxon>
    </lineage>
</organism>
<evidence type="ECO:0000313" key="12">
    <source>
        <dbReference type="Proteomes" id="UP001140094"/>
    </source>
</evidence>
<comment type="caution">
    <text evidence="11">The sequence shown here is derived from an EMBL/GenBank/DDBJ whole genome shotgun (WGS) entry which is preliminary data.</text>
</comment>
<keyword evidence="3" id="KW-0813">Transport</keyword>
<evidence type="ECO:0000256" key="2">
    <source>
        <dbReference type="ARBA" id="ARBA00009726"/>
    </source>
</evidence>
<evidence type="ECO:0000256" key="7">
    <source>
        <dbReference type="ARBA" id="ARBA00022840"/>
    </source>
</evidence>
<dbReference type="PANTHER" id="PTHR24223:SF443">
    <property type="entry name" value="MULTIDRUG-RESISTANCE LIKE PROTEIN 1, ISOFORM I"/>
    <property type="match status" value="1"/>
</dbReference>